<sequence>MLFYMILALGLQGVVTGVHPDVPSSQPGQDTGPALVYEALLNVEDVGGNSKISGIQKRRKRDWIIPPISLPENLRGPLPQKIAQVKTSYGKKVRIVYSITGPGADQPPRDIFTIDRETGQLYVTQTLDRETRASYLLVVHAVNEHGNTAEEPMEIKIIVIDQNDNRPVFTQDSYLGRVSDASKVGFEFMSVAATDADEPGNSNSDIRYQIVDQDPPLPSKDMFSINPVTGGIRVNAPGLDREKITKYTLEIQAADAEGDGLKATCRAIITVTERNDQALDGDGSSIPYTVELMNLDYWTTEMNTTGAVLKLKPTLRDFNIVLRVCDSGGLCKNSTIFAQVNDGNCVIKGSFCINKP</sequence>
<organism evidence="12 13">
    <name type="scientific">Alosa alosa</name>
    <name type="common">allis shad</name>
    <dbReference type="NCBI Taxonomy" id="278164"/>
    <lineage>
        <taxon>Eukaryota</taxon>
        <taxon>Metazoa</taxon>
        <taxon>Chordata</taxon>
        <taxon>Craniata</taxon>
        <taxon>Vertebrata</taxon>
        <taxon>Euteleostomi</taxon>
        <taxon>Actinopterygii</taxon>
        <taxon>Neopterygii</taxon>
        <taxon>Teleostei</taxon>
        <taxon>Clupei</taxon>
        <taxon>Clupeiformes</taxon>
        <taxon>Clupeoidei</taxon>
        <taxon>Clupeidae</taxon>
        <taxon>Alosa</taxon>
    </lineage>
</organism>
<dbReference type="GO" id="GO:0005737">
    <property type="term" value="C:cytoplasm"/>
    <property type="evidence" value="ECO:0007669"/>
    <property type="project" value="TreeGrafter"/>
</dbReference>
<dbReference type="FunFam" id="2.60.40.60:FF:000011">
    <property type="entry name" value="Cadherin 1"/>
    <property type="match status" value="1"/>
</dbReference>
<keyword evidence="8" id="KW-0325">Glycoprotein</keyword>
<feature type="signal peptide" evidence="10">
    <location>
        <begin position="1"/>
        <end position="17"/>
    </location>
</feature>
<feature type="domain" description="Cadherin" evidence="11">
    <location>
        <begin position="170"/>
        <end position="289"/>
    </location>
</feature>
<gene>
    <name evidence="12" type="ORF">AALO_G00192400</name>
</gene>
<dbReference type="CDD" id="cd11304">
    <property type="entry name" value="Cadherin_repeat"/>
    <property type="match status" value="1"/>
</dbReference>
<comment type="caution">
    <text evidence="12">The sequence shown here is derived from an EMBL/GenBank/DDBJ whole genome shotgun (WGS) entry which is preliminary data.</text>
</comment>
<keyword evidence="7" id="KW-0472">Membrane</keyword>
<evidence type="ECO:0000256" key="1">
    <source>
        <dbReference type="ARBA" id="ARBA00004236"/>
    </source>
</evidence>
<evidence type="ECO:0000256" key="7">
    <source>
        <dbReference type="ARBA" id="ARBA00023136"/>
    </source>
</evidence>
<dbReference type="GO" id="GO:0001841">
    <property type="term" value="P:neural tube formation"/>
    <property type="evidence" value="ECO:0007669"/>
    <property type="project" value="UniProtKB-ARBA"/>
</dbReference>
<dbReference type="Pfam" id="PF00028">
    <property type="entry name" value="Cadherin"/>
    <property type="match status" value="2"/>
</dbReference>
<dbReference type="AlphaFoldDB" id="A0AAV6G646"/>
<dbReference type="FunFam" id="2.60.40.60:FF:000022">
    <property type="entry name" value="Cadherin 2"/>
    <property type="match status" value="1"/>
</dbReference>
<protein>
    <recommendedName>
        <fullName evidence="11">Cadherin domain-containing protein</fullName>
    </recommendedName>
</protein>
<dbReference type="GO" id="GO:0034332">
    <property type="term" value="P:adherens junction organization"/>
    <property type="evidence" value="ECO:0007669"/>
    <property type="project" value="UniProtKB-ARBA"/>
</dbReference>
<name>A0AAV6G646_9TELE</name>
<dbReference type="InterPro" id="IPR039808">
    <property type="entry name" value="Cadherin"/>
</dbReference>
<dbReference type="SMART" id="SM00112">
    <property type="entry name" value="CA"/>
    <property type="match status" value="2"/>
</dbReference>
<dbReference type="GO" id="GO:0007043">
    <property type="term" value="P:cell-cell junction assembly"/>
    <property type="evidence" value="ECO:0007669"/>
    <property type="project" value="TreeGrafter"/>
</dbReference>
<evidence type="ECO:0000256" key="5">
    <source>
        <dbReference type="ARBA" id="ARBA00022837"/>
    </source>
</evidence>
<dbReference type="InterPro" id="IPR015919">
    <property type="entry name" value="Cadherin-like_sf"/>
</dbReference>
<dbReference type="GO" id="GO:0005509">
    <property type="term" value="F:calcium ion binding"/>
    <property type="evidence" value="ECO:0007669"/>
    <property type="project" value="UniProtKB-UniRule"/>
</dbReference>
<evidence type="ECO:0000256" key="3">
    <source>
        <dbReference type="ARBA" id="ARBA00022723"/>
    </source>
</evidence>
<evidence type="ECO:0000313" key="13">
    <source>
        <dbReference type="Proteomes" id="UP000823561"/>
    </source>
</evidence>
<evidence type="ECO:0000256" key="9">
    <source>
        <dbReference type="PROSITE-ProRule" id="PRU00043"/>
    </source>
</evidence>
<accession>A0AAV6G646</accession>
<reference evidence="12" key="1">
    <citation type="submission" date="2020-10" db="EMBL/GenBank/DDBJ databases">
        <title>Chromosome-scale genome assembly of the Allis shad, Alosa alosa.</title>
        <authorList>
            <person name="Margot Z."/>
            <person name="Christophe K."/>
            <person name="Cabau C."/>
            <person name="Louis A."/>
            <person name="Berthelot C."/>
            <person name="Parey E."/>
            <person name="Roest Crollius H."/>
            <person name="Montfort J."/>
            <person name="Robinson-Rechavi M."/>
            <person name="Bucao C."/>
            <person name="Bouchez O."/>
            <person name="Gislard M."/>
            <person name="Lluch J."/>
            <person name="Milhes M."/>
            <person name="Lampietro C."/>
            <person name="Lopez Roques C."/>
            <person name="Donnadieu C."/>
            <person name="Braasch I."/>
            <person name="Desvignes T."/>
            <person name="Postlethwait J."/>
            <person name="Bobe J."/>
            <person name="Guiguen Y."/>
        </authorList>
    </citation>
    <scope>NUCLEOTIDE SEQUENCE</scope>
    <source>
        <strain evidence="12">M-15738</strain>
        <tissue evidence="12">Blood</tissue>
    </source>
</reference>
<comment type="subcellular location">
    <subcellularLocation>
        <location evidence="1">Cell membrane</location>
    </subcellularLocation>
</comment>
<dbReference type="PRINTS" id="PR00205">
    <property type="entry name" value="CADHERIN"/>
</dbReference>
<evidence type="ECO:0000256" key="10">
    <source>
        <dbReference type="SAM" id="SignalP"/>
    </source>
</evidence>
<dbReference type="GO" id="GO:0008013">
    <property type="term" value="F:beta-catenin binding"/>
    <property type="evidence" value="ECO:0007669"/>
    <property type="project" value="TreeGrafter"/>
</dbReference>
<dbReference type="GO" id="GO:0016339">
    <property type="term" value="P:calcium-dependent cell-cell adhesion via plasma membrane cell adhesion molecules"/>
    <property type="evidence" value="ECO:0007669"/>
    <property type="project" value="TreeGrafter"/>
</dbReference>
<dbReference type="GO" id="GO:0045296">
    <property type="term" value="F:cadherin binding"/>
    <property type="evidence" value="ECO:0007669"/>
    <property type="project" value="TreeGrafter"/>
</dbReference>
<keyword evidence="5 9" id="KW-0106">Calcium</keyword>
<dbReference type="GO" id="GO:0042074">
    <property type="term" value="P:cell migration involved in gastrulation"/>
    <property type="evidence" value="ECO:0007669"/>
    <property type="project" value="UniProtKB-ARBA"/>
</dbReference>
<dbReference type="PANTHER" id="PTHR24027">
    <property type="entry name" value="CADHERIN-23"/>
    <property type="match status" value="1"/>
</dbReference>
<keyword evidence="3" id="KW-0479">Metal-binding</keyword>
<keyword evidence="10" id="KW-0732">Signal</keyword>
<evidence type="ECO:0000256" key="8">
    <source>
        <dbReference type="ARBA" id="ARBA00023180"/>
    </source>
</evidence>
<dbReference type="GO" id="GO:0001764">
    <property type="term" value="P:neuron migration"/>
    <property type="evidence" value="ECO:0007669"/>
    <property type="project" value="UniProtKB-ARBA"/>
</dbReference>
<dbReference type="GO" id="GO:0016342">
    <property type="term" value="C:catenin complex"/>
    <property type="evidence" value="ECO:0007669"/>
    <property type="project" value="TreeGrafter"/>
</dbReference>
<dbReference type="PANTHER" id="PTHR24027:SF319">
    <property type="entry name" value="CADHERIN-1"/>
    <property type="match status" value="1"/>
</dbReference>
<dbReference type="EMBL" id="JADWDJ010000014">
    <property type="protein sequence ID" value="KAG5270420.1"/>
    <property type="molecule type" value="Genomic_DNA"/>
</dbReference>
<proteinExistence type="predicted"/>
<evidence type="ECO:0000256" key="6">
    <source>
        <dbReference type="ARBA" id="ARBA00022889"/>
    </source>
</evidence>
<evidence type="ECO:0000256" key="2">
    <source>
        <dbReference type="ARBA" id="ARBA00022475"/>
    </source>
</evidence>
<dbReference type="InterPro" id="IPR002126">
    <property type="entry name" value="Cadherin-like_dom"/>
</dbReference>
<dbReference type="GO" id="GO:0000902">
    <property type="term" value="P:cell morphogenesis"/>
    <property type="evidence" value="ECO:0007669"/>
    <property type="project" value="TreeGrafter"/>
</dbReference>
<dbReference type="GO" id="GO:0030010">
    <property type="term" value="P:establishment of cell polarity"/>
    <property type="evidence" value="ECO:0007669"/>
    <property type="project" value="UniProtKB-ARBA"/>
</dbReference>
<keyword evidence="2" id="KW-1003">Cell membrane</keyword>
<evidence type="ECO:0000259" key="11">
    <source>
        <dbReference type="PROSITE" id="PS50268"/>
    </source>
</evidence>
<dbReference type="GO" id="GO:0044331">
    <property type="term" value="P:cell-cell adhesion mediated by cadherin"/>
    <property type="evidence" value="ECO:0007669"/>
    <property type="project" value="TreeGrafter"/>
</dbReference>
<dbReference type="Gene3D" id="2.60.40.60">
    <property type="entry name" value="Cadherins"/>
    <property type="match status" value="2"/>
</dbReference>
<keyword evidence="13" id="KW-1185">Reference proteome</keyword>
<dbReference type="SUPFAM" id="SSF49313">
    <property type="entry name" value="Cadherin-like"/>
    <property type="match status" value="2"/>
</dbReference>
<dbReference type="GO" id="GO:0007498">
    <property type="term" value="P:mesoderm development"/>
    <property type="evidence" value="ECO:0007669"/>
    <property type="project" value="UniProtKB-ARBA"/>
</dbReference>
<dbReference type="PROSITE" id="PS00232">
    <property type="entry name" value="CADHERIN_1"/>
    <property type="match status" value="1"/>
</dbReference>
<keyword evidence="4" id="KW-0677">Repeat</keyword>
<feature type="chain" id="PRO_5043529196" description="Cadherin domain-containing protein" evidence="10">
    <location>
        <begin position="18"/>
        <end position="356"/>
    </location>
</feature>
<evidence type="ECO:0000256" key="4">
    <source>
        <dbReference type="ARBA" id="ARBA00022737"/>
    </source>
</evidence>
<dbReference type="InterPro" id="IPR020894">
    <property type="entry name" value="Cadherin_CS"/>
</dbReference>
<dbReference type="Proteomes" id="UP000823561">
    <property type="component" value="Chromosome 14"/>
</dbReference>
<dbReference type="PROSITE" id="PS50268">
    <property type="entry name" value="CADHERIN_2"/>
    <property type="match status" value="2"/>
</dbReference>
<feature type="domain" description="Cadherin" evidence="11">
    <location>
        <begin position="94"/>
        <end position="169"/>
    </location>
</feature>
<dbReference type="GO" id="GO:0007398">
    <property type="term" value="P:ectoderm development"/>
    <property type="evidence" value="ECO:0007669"/>
    <property type="project" value="UniProtKB-ARBA"/>
</dbReference>
<evidence type="ECO:0000313" key="12">
    <source>
        <dbReference type="EMBL" id="KAG5270420.1"/>
    </source>
</evidence>
<dbReference type="GO" id="GO:0005912">
    <property type="term" value="C:adherens junction"/>
    <property type="evidence" value="ECO:0007669"/>
    <property type="project" value="TreeGrafter"/>
</dbReference>
<dbReference type="GO" id="GO:0007156">
    <property type="term" value="P:homophilic cell adhesion via plasma membrane adhesion molecules"/>
    <property type="evidence" value="ECO:0007669"/>
    <property type="project" value="InterPro"/>
</dbReference>
<keyword evidence="6" id="KW-0130">Cell adhesion</keyword>